<reference evidence="5" key="1">
    <citation type="submission" date="2013-12" db="EMBL/GenBank/DDBJ databases">
        <title>The Genome Sequence of Aphanomyces astaci APO3.</title>
        <authorList>
            <consortium name="The Broad Institute Genomics Platform"/>
            <person name="Russ C."/>
            <person name="Tyler B."/>
            <person name="van West P."/>
            <person name="Dieguez-Uribeondo J."/>
            <person name="Young S.K."/>
            <person name="Zeng Q."/>
            <person name="Gargeya S."/>
            <person name="Fitzgerald M."/>
            <person name="Abouelleil A."/>
            <person name="Alvarado L."/>
            <person name="Chapman S.B."/>
            <person name="Gainer-Dewar J."/>
            <person name="Goldberg J."/>
            <person name="Griggs A."/>
            <person name="Gujja S."/>
            <person name="Hansen M."/>
            <person name="Howarth C."/>
            <person name="Imamovic A."/>
            <person name="Ireland A."/>
            <person name="Larimer J."/>
            <person name="McCowan C."/>
            <person name="Murphy C."/>
            <person name="Pearson M."/>
            <person name="Poon T.W."/>
            <person name="Priest M."/>
            <person name="Roberts A."/>
            <person name="Saif S."/>
            <person name="Shea T."/>
            <person name="Sykes S."/>
            <person name="Wortman J."/>
            <person name="Nusbaum C."/>
            <person name="Birren B."/>
        </authorList>
    </citation>
    <scope>NUCLEOTIDE SEQUENCE [LARGE SCALE GENOMIC DNA]</scope>
    <source>
        <strain evidence="5">APO3</strain>
    </source>
</reference>
<organism evidence="5">
    <name type="scientific">Aphanomyces astaci</name>
    <name type="common">Crayfish plague agent</name>
    <dbReference type="NCBI Taxonomy" id="112090"/>
    <lineage>
        <taxon>Eukaryota</taxon>
        <taxon>Sar</taxon>
        <taxon>Stramenopiles</taxon>
        <taxon>Oomycota</taxon>
        <taxon>Saprolegniomycetes</taxon>
        <taxon>Saprolegniales</taxon>
        <taxon>Verrucalvaceae</taxon>
        <taxon>Aphanomyces</taxon>
    </lineage>
</organism>
<evidence type="ECO:0000313" key="5">
    <source>
        <dbReference type="EMBL" id="ETV89051.1"/>
    </source>
</evidence>
<feature type="domain" description="Mannosylglycerate hydrolase MGH1-like glycoside hydrolase" evidence="4">
    <location>
        <begin position="85"/>
        <end position="422"/>
    </location>
</feature>
<feature type="chain" id="PRO_5004843128" description="Mannosylglycerate hydrolase MGH1-like glycoside hydrolase domain-containing protein" evidence="3">
    <location>
        <begin position="20"/>
        <end position="673"/>
    </location>
</feature>
<keyword evidence="2" id="KW-1133">Transmembrane helix</keyword>
<dbReference type="GO" id="GO:0005975">
    <property type="term" value="P:carbohydrate metabolic process"/>
    <property type="evidence" value="ECO:0007669"/>
    <property type="project" value="InterPro"/>
</dbReference>
<feature type="compositionally biased region" description="Low complexity" evidence="1">
    <location>
        <begin position="603"/>
        <end position="623"/>
    </location>
</feature>
<feature type="region of interest" description="Disordered" evidence="1">
    <location>
        <begin position="595"/>
        <end position="641"/>
    </location>
</feature>
<gene>
    <name evidence="5" type="ORF">H257_00447</name>
</gene>
<dbReference type="OrthoDB" id="113991at2759"/>
<evidence type="ECO:0000259" key="4">
    <source>
        <dbReference type="Pfam" id="PF22422"/>
    </source>
</evidence>
<dbReference type="EMBL" id="KI913114">
    <property type="protein sequence ID" value="ETV89051.1"/>
    <property type="molecule type" value="Genomic_DNA"/>
</dbReference>
<name>W4HBX0_APHAT</name>
<proteinExistence type="predicted"/>
<evidence type="ECO:0000256" key="3">
    <source>
        <dbReference type="SAM" id="SignalP"/>
    </source>
</evidence>
<dbReference type="InterPro" id="IPR012341">
    <property type="entry name" value="6hp_glycosidase-like_sf"/>
</dbReference>
<dbReference type="InterPro" id="IPR054491">
    <property type="entry name" value="MGH1-like_GH"/>
</dbReference>
<dbReference type="AlphaFoldDB" id="W4HBX0"/>
<feature type="signal peptide" evidence="3">
    <location>
        <begin position="1"/>
        <end position="19"/>
    </location>
</feature>
<accession>W4HBX0</accession>
<sequence>MMVKVPLVMLSGLAAFTEAWPRAINLYSSQDQLDTRTFDPDDVPPHVPQFDEIVKAAYAVLTANFDDQMNATAPGPQEDIGFQHINSRDALLSAQALAHRDFSQATAQFKSLLRHQWSNGFMPDLIYGPSVGASLKWLPTNKTFYPGPAFWGSSTAPSDARTNSSTSGILAPPLHAETAMRIFYLAPLDTSMSTPVYTHEAMGFLCDVFPSLYKFHAYLLASRQRTNTSLLSLRHPWESMAAINPGWKSALASVKAAADFAQVISRLQVPTVTAQAFVAQAAVFYPASSHDEIIQDIYYPMLYLASCVGNNSTITSKCATTFDVVDIEFNTIFLRSAEALAEMATLLYQPVTKLGFSCPVPNKVEVQNLAAVVTTLSATLQSELWDPVDLIFKSNSHKYITGMLPLYATKLDESIQMGLISHILPTPNTFHYLCDVFPVSIYPCEESTMASGLATAAGPTPRIGLLIQNYLLYRGLIKNAMHGIARYLMHRTFALTIPTVASKYHFVTVFDTSSGQPPSSAHWTSSSSLSAAIVLNMGLPDVTMPPSPDTPPIDRDAILIVMCIELVVAMAVAVSCVVFSVYFVVKRPREELAMTAPRGSERGGAAAAASPEPTSGPSGLPGSPDKRYLEESLLSDDDDHDEYGSFLSSPVLKPAVGMWSSMKGFVSSISPWG</sequence>
<dbReference type="InterPro" id="IPR008928">
    <property type="entry name" value="6-hairpin_glycosidase_sf"/>
</dbReference>
<dbReference type="VEuPathDB" id="FungiDB:H257_00447"/>
<dbReference type="Gene3D" id="1.50.10.10">
    <property type="match status" value="1"/>
</dbReference>
<dbReference type="GeneID" id="20802443"/>
<dbReference type="SUPFAM" id="SSF48208">
    <property type="entry name" value="Six-hairpin glycosidases"/>
    <property type="match status" value="1"/>
</dbReference>
<evidence type="ECO:0000256" key="1">
    <source>
        <dbReference type="SAM" id="MobiDB-lite"/>
    </source>
</evidence>
<protein>
    <recommendedName>
        <fullName evidence="4">Mannosylglycerate hydrolase MGH1-like glycoside hydrolase domain-containing protein</fullName>
    </recommendedName>
</protein>
<dbReference type="Pfam" id="PF22422">
    <property type="entry name" value="MGH1-like_GH"/>
    <property type="match status" value="1"/>
</dbReference>
<keyword evidence="3" id="KW-0732">Signal</keyword>
<feature type="transmembrane region" description="Helical" evidence="2">
    <location>
        <begin position="557"/>
        <end position="585"/>
    </location>
</feature>
<dbReference type="RefSeq" id="XP_009821451.1">
    <property type="nucleotide sequence ID" value="XM_009823149.1"/>
</dbReference>
<keyword evidence="2" id="KW-0472">Membrane</keyword>
<evidence type="ECO:0000256" key="2">
    <source>
        <dbReference type="SAM" id="Phobius"/>
    </source>
</evidence>
<keyword evidence="2" id="KW-0812">Transmembrane</keyword>